<dbReference type="EMBL" id="FTLG01000034">
    <property type="protein sequence ID" value="SIP71909.1"/>
    <property type="molecule type" value="Genomic_DNA"/>
</dbReference>
<dbReference type="OrthoDB" id="6447949at2"/>
<dbReference type="Proteomes" id="UP000196435">
    <property type="component" value="Unassembled WGS sequence"/>
</dbReference>
<protein>
    <recommendedName>
        <fullName evidence="5">Peptidase C58 YopT-type domain-containing protein</fullName>
    </recommendedName>
</protein>
<dbReference type="Proteomes" id="UP000224871">
    <property type="component" value="Unassembled WGS sequence"/>
</dbReference>
<name>A0A1N6MT40_9GAMM</name>
<reference evidence="1 4" key="3">
    <citation type="journal article" date="2017" name="Nat. Microbiol.">
        <title>Natural product diversity associated with the nematode symbionts Photorhabdus and Xenorhabdus.</title>
        <authorList>
            <person name="Tobias N.J."/>
            <person name="Wolff H."/>
            <person name="Djahanschiri B."/>
            <person name="Grundmann F."/>
            <person name="Kronenwerth M."/>
            <person name="Shi Y.M."/>
            <person name="Simonyi S."/>
            <person name="Grun P."/>
            <person name="Shapiro-Ilan D."/>
            <person name="Pidot S.J."/>
            <person name="Stinear T.P."/>
            <person name="Ebersberger I."/>
            <person name="Bode H.B."/>
        </authorList>
    </citation>
    <scope>NUCLEOTIDE SEQUENCE [LARGE SCALE GENOMIC DNA]</scope>
    <source>
        <strain evidence="1 4">DSM 16336</strain>
    </source>
</reference>
<evidence type="ECO:0008006" key="5">
    <source>
        <dbReference type="Google" id="ProtNLM"/>
    </source>
</evidence>
<gene>
    <name evidence="1" type="ORF">Xinn_03487</name>
    <name evidence="2" type="ORF">XIS1_1290006</name>
</gene>
<keyword evidence="4" id="KW-1185">Reference proteome</keyword>
<evidence type="ECO:0000313" key="4">
    <source>
        <dbReference type="Proteomes" id="UP000224871"/>
    </source>
</evidence>
<proteinExistence type="predicted"/>
<evidence type="ECO:0000313" key="1">
    <source>
        <dbReference type="EMBL" id="PHM30161.1"/>
    </source>
</evidence>
<accession>A0A1N6MT40</accession>
<dbReference type="EMBL" id="NIBU01000066">
    <property type="protein sequence ID" value="PHM30161.1"/>
    <property type="molecule type" value="Genomic_DNA"/>
</dbReference>
<evidence type="ECO:0000313" key="2">
    <source>
        <dbReference type="EMBL" id="SIP71909.1"/>
    </source>
</evidence>
<dbReference type="RefSeq" id="WP_086955204.1">
    <property type="nucleotide sequence ID" value="NZ_CAWNQC010000266.1"/>
</dbReference>
<reference evidence="3" key="1">
    <citation type="submission" date="2016-12" db="EMBL/GenBank/DDBJ databases">
        <authorList>
            <person name="Gaudriault S."/>
        </authorList>
    </citation>
    <scope>NUCLEOTIDE SEQUENCE [LARGE SCALE GENOMIC DNA]</scope>
    <source>
        <strain evidence="3">HGB1681 (deposited as PTA-6826 in the American Type Culture Collection)</strain>
    </source>
</reference>
<dbReference type="AlphaFoldDB" id="A0A1N6MT40"/>
<evidence type="ECO:0000313" key="3">
    <source>
        <dbReference type="Proteomes" id="UP000196435"/>
    </source>
</evidence>
<reference evidence="2" key="2">
    <citation type="submission" date="2016-12" db="EMBL/GenBank/DDBJ databases">
        <authorList>
            <person name="Song W.-J."/>
            <person name="Kurnit D.M."/>
        </authorList>
    </citation>
    <scope>NUCLEOTIDE SEQUENCE [LARGE SCALE GENOMIC DNA]</scope>
    <source>
        <strain evidence="2">HGB1681</strain>
    </source>
</reference>
<sequence length="231" mass="26841">MYKTFSFRQSNLWYGDEFYSSDGSRVGRCQGIIFYILANLYESEGDNITPDKAFELTEMYVKMFNLTKNRITGMPTIIENISKLGSKISQLQKNYGHLKPIGFTLRNFSEKGYGIIYMKAFSRAENIPSTVHAGGIFFHQRNEMKNYMKDHQELKPNHVGLLVWDNSKLFIFDPNTGGQLVDKKYFTAQGIEGRLNLMYITNNRPTRVRIILIVKPDFFNEKNSYFSDALR</sequence>
<organism evidence="2 3">
    <name type="scientific">Xenorhabdus innexi</name>
    <dbReference type="NCBI Taxonomy" id="290109"/>
    <lineage>
        <taxon>Bacteria</taxon>
        <taxon>Pseudomonadati</taxon>
        <taxon>Pseudomonadota</taxon>
        <taxon>Gammaproteobacteria</taxon>
        <taxon>Enterobacterales</taxon>
        <taxon>Morganellaceae</taxon>
        <taxon>Xenorhabdus</taxon>
    </lineage>
</organism>